<organism evidence="2">
    <name type="scientific">Phlebotomus argentipes</name>
    <name type="common">Phlebotomine sand fly</name>
    <dbReference type="NCBI Taxonomy" id="94469"/>
    <lineage>
        <taxon>Eukaryota</taxon>
        <taxon>Metazoa</taxon>
        <taxon>Ecdysozoa</taxon>
        <taxon>Arthropoda</taxon>
        <taxon>Hexapoda</taxon>
        <taxon>Insecta</taxon>
        <taxon>Pterygota</taxon>
        <taxon>Neoptera</taxon>
        <taxon>Endopterygota</taxon>
        <taxon>Diptera</taxon>
        <taxon>Nematocera</taxon>
        <taxon>Psychodoidea</taxon>
        <taxon>Psychodidae</taxon>
        <taxon>Phlebotomus</taxon>
        <taxon>Euphlebotomus</taxon>
    </lineage>
</organism>
<name>Q0ZST4_PHLAR</name>
<protein>
    <submittedName>
        <fullName evidence="2">29 kDa salivary protein SP17</fullName>
    </submittedName>
</protein>
<evidence type="ECO:0000256" key="1">
    <source>
        <dbReference type="SAM" id="SignalP"/>
    </source>
</evidence>
<dbReference type="InterPro" id="IPR004991">
    <property type="entry name" value="Aerolysin-like"/>
</dbReference>
<feature type="signal peptide" evidence="1">
    <location>
        <begin position="1"/>
        <end position="20"/>
    </location>
</feature>
<dbReference type="EMBL" id="DQ136162">
    <property type="protein sequence ID" value="ABA12147.1"/>
    <property type="molecule type" value="mRNA"/>
</dbReference>
<sequence>MTFSIGCFTALLLLSSFAESIHVNHDFRDILQLQGFIRSALESDKSFFENLFNHHLISVNVNNMVINEMTSILRSGETRKDKVLLRTGVFIVKNTGNSQVEAQSQSYAYKKTHTESVSIANTKGLTGAIKFPVIDNFSPTLSFSNTETTTQTESVEELVTIPPQKVLLNPKKQKKVNYNLYREELEQKYTLEFTVDPSSSFTVTRSYSVPAGSHPATTSETLNLVAFLRKRHENGKGFNNSNYIKYDYNTNKLMIKNYTAVRNVVNDIVEVTFGDEEPLN</sequence>
<proteinExistence type="evidence at transcript level"/>
<evidence type="ECO:0000313" key="2">
    <source>
        <dbReference type="EMBL" id="ABA12147.1"/>
    </source>
</evidence>
<dbReference type="AlphaFoldDB" id="Q0ZST4"/>
<reference evidence="2" key="1">
    <citation type="submission" date="2005-07" db="EMBL/GenBank/DDBJ databases">
        <title>Comparative analysis of the salivary transcripts from sand fly vectors of visceral leishmaniasis.</title>
        <authorList>
            <person name="Anderson J."/>
            <person name="Oliveira F."/>
            <person name="Kamhawi S."/>
            <person name="Reynoso D."/>
            <person name="Seitz A."/>
            <person name="Lawyer P."/>
            <person name="Rowton E."/>
            <person name="MyPham V."/>
            <person name="Garfield M."/>
            <person name="Valenzuela J.G."/>
        </authorList>
    </citation>
    <scope>NUCLEOTIDE SEQUENCE</scope>
</reference>
<dbReference type="Gene3D" id="2.170.15.10">
    <property type="entry name" value="Proaerolysin, chain A, domain 3"/>
    <property type="match status" value="1"/>
</dbReference>
<accession>Q0ZST4</accession>
<dbReference type="Pfam" id="PF03318">
    <property type="entry name" value="ETX_MTX2"/>
    <property type="match status" value="1"/>
</dbReference>
<dbReference type="CDD" id="cd20236">
    <property type="entry name" value="PFM_SP17-like"/>
    <property type="match status" value="1"/>
</dbReference>
<reference evidence="2" key="2">
    <citation type="journal article" date="2006" name="BMC Genomics">
        <title>Comparative salivary gland transcriptomics of sandfly vectors of visceral leishmaniasis.</title>
        <authorList>
            <person name="Anderson J.M."/>
            <person name="Oliveira F."/>
            <person name="Kamhawi S."/>
            <person name="Mans B.J."/>
            <person name="Reynoso D."/>
            <person name="Seitz A.E."/>
            <person name="Lawyer P."/>
            <person name="Garfield M."/>
            <person name="Pham M."/>
            <person name="Valenzuela J.G."/>
        </authorList>
    </citation>
    <scope>NUCLEOTIDE SEQUENCE</scope>
</reference>
<feature type="chain" id="PRO_5004179498" evidence="1">
    <location>
        <begin position="21"/>
        <end position="280"/>
    </location>
</feature>
<dbReference type="SUPFAM" id="SSF56973">
    <property type="entry name" value="Aerolisin/ETX pore-forming domain"/>
    <property type="match status" value="1"/>
</dbReference>
<dbReference type="VEuPathDB" id="VectorBase:PARGI1_005667"/>
<keyword evidence="1" id="KW-0732">Signal</keyword>